<dbReference type="STRING" id="862515.HMPREF0658_1433"/>
<dbReference type="HOGENOM" id="CLU_026673_11_0_10"/>
<sequence>MKANVLYHIGDLRYTDVALPELHDGEALVRVRACGICGSDVARVFTTGTYHFPTIIGHEFSGEVVETYSAADAEWVGRRVSVFPLIPCRHCDACHHGQYEMCTCYNYLGSRTDGGFAEYVAVPVWNLFRLPDSVSYEEGAMMEPAAVAMHALKIARVGMGDTVAITGPGTIGMILTQLIQRIGGTKAVLIGRTQAKLDYARRIGIRHVCNSGTEHVADRVGQLTGGRGADIAIEGTGASEPMNLCLNLVRSEGRIVAMGNPQGDMLFRKDAYWKLLRKQLTLRGTWNSTYGLGRDDWQDISALLAEGALNLRGLITHRLPLAELQQGLSLMRDAAVYTNKVMIVDEQG</sequence>
<dbReference type="SUPFAM" id="SSF50129">
    <property type="entry name" value="GroES-like"/>
    <property type="match status" value="1"/>
</dbReference>
<dbReference type="EMBL" id="AEEI01000049">
    <property type="protein sequence ID" value="EFM01598.1"/>
    <property type="molecule type" value="Genomic_DNA"/>
</dbReference>
<evidence type="ECO:0000313" key="5">
    <source>
        <dbReference type="EMBL" id="EFM01598.1"/>
    </source>
</evidence>
<dbReference type="OrthoDB" id="9787435at2"/>
<gene>
    <name evidence="5" type="primary">gatD</name>
    <name evidence="5" type="ORF">HMPREF0658_1433</name>
</gene>
<keyword evidence="2" id="KW-0862">Zinc</keyword>
<feature type="domain" description="Enoyl reductase (ER)" evidence="4">
    <location>
        <begin position="10"/>
        <end position="343"/>
    </location>
</feature>
<proteinExistence type="predicted"/>
<dbReference type="InterPro" id="IPR036291">
    <property type="entry name" value="NAD(P)-bd_dom_sf"/>
</dbReference>
<evidence type="ECO:0000313" key="6">
    <source>
        <dbReference type="Proteomes" id="UP000004394"/>
    </source>
</evidence>
<dbReference type="AlphaFoldDB" id="E0NTD1"/>
<dbReference type="InterPro" id="IPR013149">
    <property type="entry name" value="ADH-like_C"/>
</dbReference>
<dbReference type="EC" id="1.1.1.251" evidence="5"/>
<evidence type="ECO:0000256" key="3">
    <source>
        <dbReference type="ARBA" id="ARBA00023002"/>
    </source>
</evidence>
<organism evidence="5 6">
    <name type="scientific">Hoylesella marshii DSM 16973 = JCM 13450</name>
    <dbReference type="NCBI Taxonomy" id="862515"/>
    <lineage>
        <taxon>Bacteria</taxon>
        <taxon>Pseudomonadati</taxon>
        <taxon>Bacteroidota</taxon>
        <taxon>Bacteroidia</taxon>
        <taxon>Bacteroidales</taxon>
        <taxon>Prevotellaceae</taxon>
        <taxon>Hoylesella</taxon>
    </lineage>
</organism>
<dbReference type="InterPro" id="IPR013154">
    <property type="entry name" value="ADH-like_N"/>
</dbReference>
<dbReference type="RefSeq" id="WP_006949534.1">
    <property type="nucleotide sequence ID" value="NZ_BAJI01000002.1"/>
</dbReference>
<evidence type="ECO:0000256" key="1">
    <source>
        <dbReference type="ARBA" id="ARBA00022723"/>
    </source>
</evidence>
<accession>E0NTD1</accession>
<keyword evidence="6" id="KW-1185">Reference proteome</keyword>
<dbReference type="SUPFAM" id="SSF51735">
    <property type="entry name" value="NAD(P)-binding Rossmann-fold domains"/>
    <property type="match status" value="1"/>
</dbReference>
<dbReference type="Gene3D" id="3.90.180.10">
    <property type="entry name" value="Medium-chain alcohol dehydrogenases, catalytic domain"/>
    <property type="match status" value="1"/>
</dbReference>
<name>E0NTD1_9BACT</name>
<dbReference type="InterPro" id="IPR011032">
    <property type="entry name" value="GroES-like_sf"/>
</dbReference>
<dbReference type="InterPro" id="IPR050129">
    <property type="entry name" value="Zn_alcohol_dh"/>
</dbReference>
<dbReference type="CDD" id="cd08236">
    <property type="entry name" value="sugar_DH"/>
    <property type="match status" value="1"/>
</dbReference>
<dbReference type="Pfam" id="PF00107">
    <property type="entry name" value="ADH_zinc_N"/>
    <property type="match status" value="1"/>
</dbReference>
<dbReference type="GO" id="GO:0008868">
    <property type="term" value="F:galactitol-1-phosphate 5-dehydrogenase activity"/>
    <property type="evidence" value="ECO:0007669"/>
    <property type="project" value="UniProtKB-EC"/>
</dbReference>
<dbReference type="InterPro" id="IPR020843">
    <property type="entry name" value="ER"/>
</dbReference>
<keyword evidence="1" id="KW-0479">Metal-binding</keyword>
<dbReference type="Pfam" id="PF08240">
    <property type="entry name" value="ADH_N"/>
    <property type="match status" value="1"/>
</dbReference>
<evidence type="ECO:0000256" key="2">
    <source>
        <dbReference type="ARBA" id="ARBA00022833"/>
    </source>
</evidence>
<dbReference type="PANTHER" id="PTHR43401:SF2">
    <property type="entry name" value="L-THREONINE 3-DEHYDROGENASE"/>
    <property type="match status" value="1"/>
</dbReference>
<reference evidence="5" key="1">
    <citation type="submission" date="2010-07" db="EMBL/GenBank/DDBJ databases">
        <authorList>
            <person name="Muzny D."/>
            <person name="Qin X."/>
            <person name="Deng J."/>
            <person name="Jiang H."/>
            <person name="Liu Y."/>
            <person name="Qu J."/>
            <person name="Song X.-Z."/>
            <person name="Zhang L."/>
            <person name="Thornton R."/>
            <person name="Coyle M."/>
            <person name="Francisco L."/>
            <person name="Jackson L."/>
            <person name="Javaid M."/>
            <person name="Korchina V."/>
            <person name="Kovar C."/>
            <person name="Mata R."/>
            <person name="Mathew T."/>
            <person name="Ngo R."/>
            <person name="Nguyen L."/>
            <person name="Nguyen N."/>
            <person name="Okwuonu G."/>
            <person name="Ongeri F."/>
            <person name="Pham C."/>
            <person name="Simmons D."/>
            <person name="Wilczek-Boney K."/>
            <person name="Hale W."/>
            <person name="Jakkamsetti A."/>
            <person name="Pham P."/>
            <person name="Ruth R."/>
            <person name="San Lucas F."/>
            <person name="Warren J."/>
            <person name="Zhang J."/>
            <person name="Zhao Z."/>
            <person name="Zhou C."/>
            <person name="Zhu D."/>
            <person name="Lee S."/>
            <person name="Bess C."/>
            <person name="Blankenburg K."/>
            <person name="Forbes L."/>
            <person name="Fu Q."/>
            <person name="Gubbala S."/>
            <person name="Hirani K."/>
            <person name="Jayaseelan J.C."/>
            <person name="Lara F."/>
            <person name="Munidasa M."/>
            <person name="Palculict T."/>
            <person name="Patil S."/>
            <person name="Pu L.-L."/>
            <person name="Saada N."/>
            <person name="Tang L."/>
            <person name="Weissenberger G."/>
            <person name="Zhu Y."/>
            <person name="Hemphill L."/>
            <person name="Shang Y."/>
            <person name="Youmans B."/>
            <person name="Ayvaz T."/>
            <person name="Ross M."/>
            <person name="Santibanez J."/>
            <person name="Aqrawi P."/>
            <person name="Gross S."/>
            <person name="Joshi V."/>
            <person name="Fowler G."/>
            <person name="Nazareth L."/>
            <person name="Reid J."/>
            <person name="Worley K."/>
            <person name="Petrosino J."/>
            <person name="Highlander S."/>
            <person name="Gibbs R."/>
        </authorList>
    </citation>
    <scope>NUCLEOTIDE SEQUENCE [LARGE SCALE GENOMIC DNA]</scope>
    <source>
        <strain evidence="5">DSM 16973</strain>
    </source>
</reference>
<keyword evidence="3 5" id="KW-0560">Oxidoreductase</keyword>
<dbReference type="GO" id="GO:0046872">
    <property type="term" value="F:metal ion binding"/>
    <property type="evidence" value="ECO:0007669"/>
    <property type="project" value="UniProtKB-KW"/>
</dbReference>
<dbReference type="eggNOG" id="COG1063">
    <property type="taxonomic scope" value="Bacteria"/>
</dbReference>
<evidence type="ECO:0000259" key="4">
    <source>
        <dbReference type="SMART" id="SM00829"/>
    </source>
</evidence>
<protein>
    <submittedName>
        <fullName evidence="5">Chlorophyll synthesis pathway protein BchC</fullName>
        <ecNumber evidence="5">1.1.1.251</ecNumber>
    </submittedName>
</protein>
<dbReference type="PANTHER" id="PTHR43401">
    <property type="entry name" value="L-THREONINE 3-DEHYDROGENASE"/>
    <property type="match status" value="1"/>
</dbReference>
<dbReference type="Proteomes" id="UP000004394">
    <property type="component" value="Unassembled WGS sequence"/>
</dbReference>
<dbReference type="SMART" id="SM00829">
    <property type="entry name" value="PKS_ER"/>
    <property type="match status" value="1"/>
</dbReference>
<comment type="caution">
    <text evidence="5">The sequence shown here is derived from an EMBL/GenBank/DDBJ whole genome shotgun (WGS) entry which is preliminary data.</text>
</comment>
<dbReference type="Gene3D" id="3.40.50.720">
    <property type="entry name" value="NAD(P)-binding Rossmann-like Domain"/>
    <property type="match status" value="1"/>
</dbReference>